<evidence type="ECO:0000313" key="1">
    <source>
        <dbReference type="EMBL" id="KAF9645463.1"/>
    </source>
</evidence>
<evidence type="ECO:0000313" key="2">
    <source>
        <dbReference type="Proteomes" id="UP000886501"/>
    </source>
</evidence>
<accession>A0ACB6Z781</accession>
<comment type="caution">
    <text evidence="1">The sequence shown here is derived from an EMBL/GenBank/DDBJ whole genome shotgun (WGS) entry which is preliminary data.</text>
</comment>
<reference evidence="1" key="1">
    <citation type="submission" date="2019-10" db="EMBL/GenBank/DDBJ databases">
        <authorList>
            <consortium name="DOE Joint Genome Institute"/>
            <person name="Kuo A."/>
            <person name="Miyauchi S."/>
            <person name="Kiss E."/>
            <person name="Drula E."/>
            <person name="Kohler A."/>
            <person name="Sanchez-Garcia M."/>
            <person name="Andreopoulos B."/>
            <person name="Barry K.W."/>
            <person name="Bonito G."/>
            <person name="Buee M."/>
            <person name="Carver A."/>
            <person name="Chen C."/>
            <person name="Cichocki N."/>
            <person name="Clum A."/>
            <person name="Culley D."/>
            <person name="Crous P.W."/>
            <person name="Fauchery L."/>
            <person name="Girlanda M."/>
            <person name="Hayes R."/>
            <person name="Keri Z."/>
            <person name="Labutti K."/>
            <person name="Lipzen A."/>
            <person name="Lombard V."/>
            <person name="Magnuson J."/>
            <person name="Maillard F."/>
            <person name="Morin E."/>
            <person name="Murat C."/>
            <person name="Nolan M."/>
            <person name="Ohm R."/>
            <person name="Pangilinan J."/>
            <person name="Pereira M."/>
            <person name="Perotto S."/>
            <person name="Peter M."/>
            <person name="Riley R."/>
            <person name="Sitrit Y."/>
            <person name="Stielow B."/>
            <person name="Szollosi G."/>
            <person name="Zifcakova L."/>
            <person name="Stursova M."/>
            <person name="Spatafora J.W."/>
            <person name="Tedersoo L."/>
            <person name="Vaario L.-M."/>
            <person name="Yamada A."/>
            <person name="Yan M."/>
            <person name="Wang P."/>
            <person name="Xu J."/>
            <person name="Bruns T."/>
            <person name="Baldrian P."/>
            <person name="Vilgalys R."/>
            <person name="Henrissat B."/>
            <person name="Grigoriev I.V."/>
            <person name="Hibbett D."/>
            <person name="Nagy L.G."/>
            <person name="Martin F.M."/>
        </authorList>
    </citation>
    <scope>NUCLEOTIDE SEQUENCE</scope>
    <source>
        <strain evidence="1">P2</strain>
    </source>
</reference>
<keyword evidence="2" id="KW-1185">Reference proteome</keyword>
<gene>
    <name evidence="1" type="ORF">BDM02DRAFT_575214</name>
</gene>
<dbReference type="EMBL" id="MU118090">
    <property type="protein sequence ID" value="KAF9645463.1"/>
    <property type="molecule type" value="Genomic_DNA"/>
</dbReference>
<name>A0ACB6Z781_THEGA</name>
<protein>
    <submittedName>
        <fullName evidence="1">Uncharacterized protein</fullName>
    </submittedName>
</protein>
<dbReference type="Proteomes" id="UP000886501">
    <property type="component" value="Unassembled WGS sequence"/>
</dbReference>
<proteinExistence type="predicted"/>
<organism evidence="1 2">
    <name type="scientific">Thelephora ganbajun</name>
    <name type="common">Ganba fungus</name>
    <dbReference type="NCBI Taxonomy" id="370292"/>
    <lineage>
        <taxon>Eukaryota</taxon>
        <taxon>Fungi</taxon>
        <taxon>Dikarya</taxon>
        <taxon>Basidiomycota</taxon>
        <taxon>Agaricomycotina</taxon>
        <taxon>Agaricomycetes</taxon>
        <taxon>Thelephorales</taxon>
        <taxon>Thelephoraceae</taxon>
        <taxon>Thelephora</taxon>
    </lineage>
</organism>
<reference evidence="1" key="2">
    <citation type="journal article" date="2020" name="Nat. Commun.">
        <title>Large-scale genome sequencing of mycorrhizal fungi provides insights into the early evolution of symbiotic traits.</title>
        <authorList>
            <person name="Miyauchi S."/>
            <person name="Kiss E."/>
            <person name="Kuo A."/>
            <person name="Drula E."/>
            <person name="Kohler A."/>
            <person name="Sanchez-Garcia M."/>
            <person name="Morin E."/>
            <person name="Andreopoulos B."/>
            <person name="Barry K.W."/>
            <person name="Bonito G."/>
            <person name="Buee M."/>
            <person name="Carver A."/>
            <person name="Chen C."/>
            <person name="Cichocki N."/>
            <person name="Clum A."/>
            <person name="Culley D."/>
            <person name="Crous P.W."/>
            <person name="Fauchery L."/>
            <person name="Girlanda M."/>
            <person name="Hayes R.D."/>
            <person name="Keri Z."/>
            <person name="LaButti K."/>
            <person name="Lipzen A."/>
            <person name="Lombard V."/>
            <person name="Magnuson J."/>
            <person name="Maillard F."/>
            <person name="Murat C."/>
            <person name="Nolan M."/>
            <person name="Ohm R.A."/>
            <person name="Pangilinan J."/>
            <person name="Pereira M.F."/>
            <person name="Perotto S."/>
            <person name="Peter M."/>
            <person name="Pfister S."/>
            <person name="Riley R."/>
            <person name="Sitrit Y."/>
            <person name="Stielow J.B."/>
            <person name="Szollosi G."/>
            <person name="Zifcakova L."/>
            <person name="Stursova M."/>
            <person name="Spatafora J.W."/>
            <person name="Tedersoo L."/>
            <person name="Vaario L.M."/>
            <person name="Yamada A."/>
            <person name="Yan M."/>
            <person name="Wang P."/>
            <person name="Xu J."/>
            <person name="Bruns T."/>
            <person name="Baldrian P."/>
            <person name="Vilgalys R."/>
            <person name="Dunand C."/>
            <person name="Henrissat B."/>
            <person name="Grigoriev I.V."/>
            <person name="Hibbett D."/>
            <person name="Nagy L.G."/>
            <person name="Martin F.M."/>
        </authorList>
    </citation>
    <scope>NUCLEOTIDE SEQUENCE</scope>
    <source>
        <strain evidence="1">P2</strain>
    </source>
</reference>
<sequence>MLYVSWYRFAFANTLWVAVCPPPPRMLATGVYPAELGHLAKPARSFGKIRRLHSVVNMSGADLLAYCGQKLMHMSNGLPVGDLSDYSILLESLHKIRYTILSHRNDQVPINRLPVEILMLICKLTLPPDSEVAAPNNNRVFYAMKLTHVCRHWRLVFVSSPVLWTNFRVVETAPKFVAECLQRSGTSPIHVSFGWYSRDPDYKSPSTSVFEDDGSVADDSGDASDGGGSVVDEDNTSQISSSDSDDSDDGAASHSTLSIYPDYRDKNRPWTKYIKEAQSYHHLIQHSHRIATLDISFSPPGDDEDEDNPFACGLLIYPFPALQTLKLRHFLGSDGSDGSIPKVILDEHIATVKSLLLANILPTQIVDLSLNITSLTLKTNNLHTPIDTGSFLRFLGKNRNLRSLTLHNYKFLPVPESTTPVALNYLRQLDVSSESLAILRHLTTLPLGPQSLLKFGGEHRHLWLSAENSAAGTSISVSSLLLGVDPDPDEFLSLISGIFGSGWEEATRVIVAIPVGGWEREFVDRFLGRLTRLNDLFMDCYHDRVDPWFDSLAASKECCPKLGRVRLDIAPEYCPNVLMSVRKLVKRRAEDGVPLEAVEQVGLPLSTVAIWNNLYDRWRIGDYLKAGGS</sequence>